<evidence type="ECO:0000256" key="4">
    <source>
        <dbReference type="ARBA" id="ARBA00022692"/>
    </source>
</evidence>
<sequence length="418" mass="49077">MEKWSSFHIKTNQHAHGVPSSLQILDLSHNTLFRFAYPIENVLCLNLSHNLIREIEYGAYVNNIGTGLKELDLSFNFITNLAQFTFPHYSLEKMILSNNEIDEITFDFEHLTNLKVLDLSNNRIESFKQTSMDILSHLMKSKNFSLNLENNNLQCTCDTLNFLRWMQSNLQHFHNNHLYKCQFEDGNILVLNNLDSSITQLERQCLHLTGVIVCTSLGIFITCIIIAIKLVYRNRWIVLYYYYLKKSKDLNTSESTELKEGFIYDAFVAYAENDRDFVLKDCIKNLETNKNLKLCINHRDFMPGEDITVNITNAIHRSRKTICIITKSFLESYYCMFEFNMAITEGIYSRKGENTIILVFYEEILPRDLPLVLLQFVQRRSYIPYSDDRRGNIEFWDRIKENICGRELEVRIFSISSV</sequence>
<dbReference type="InterPro" id="IPR001611">
    <property type="entry name" value="Leu-rich_rpt"/>
</dbReference>
<keyword evidence="7 11" id="KW-1133">Transmembrane helix</keyword>
<keyword evidence="4 11" id="KW-0812">Transmembrane</keyword>
<dbReference type="SUPFAM" id="SSF52075">
    <property type="entry name" value="Outer arm dynein light chain 1"/>
    <property type="match status" value="1"/>
</dbReference>
<dbReference type="InterPro" id="IPR003591">
    <property type="entry name" value="Leu-rich_rpt_typical-subtyp"/>
</dbReference>
<dbReference type="PROSITE" id="PS50104">
    <property type="entry name" value="TIR"/>
    <property type="match status" value="1"/>
</dbReference>
<dbReference type="PROSITE" id="PS51450">
    <property type="entry name" value="LRR"/>
    <property type="match status" value="2"/>
</dbReference>
<name>A0A8S3US21_MYTED</name>
<evidence type="ECO:0000256" key="8">
    <source>
        <dbReference type="ARBA" id="ARBA00023136"/>
    </source>
</evidence>
<accession>A0A8S3US21</accession>
<dbReference type="InterPro" id="IPR000157">
    <property type="entry name" value="TIR_dom"/>
</dbReference>
<dbReference type="InterPro" id="IPR032675">
    <property type="entry name" value="LRR_dom_sf"/>
</dbReference>
<dbReference type="Pfam" id="PF01582">
    <property type="entry name" value="TIR"/>
    <property type="match status" value="1"/>
</dbReference>
<dbReference type="Pfam" id="PF13855">
    <property type="entry name" value="LRR_8"/>
    <property type="match status" value="1"/>
</dbReference>
<dbReference type="GO" id="GO:0005886">
    <property type="term" value="C:plasma membrane"/>
    <property type="evidence" value="ECO:0007669"/>
    <property type="project" value="TreeGrafter"/>
</dbReference>
<evidence type="ECO:0000256" key="9">
    <source>
        <dbReference type="ARBA" id="ARBA00023170"/>
    </source>
</evidence>
<evidence type="ECO:0000256" key="6">
    <source>
        <dbReference type="ARBA" id="ARBA00022737"/>
    </source>
</evidence>
<evidence type="ECO:0000313" key="13">
    <source>
        <dbReference type="EMBL" id="CAG2245159.1"/>
    </source>
</evidence>
<keyword evidence="9" id="KW-0675">Receptor</keyword>
<dbReference type="AlphaFoldDB" id="A0A8S3US21"/>
<feature type="domain" description="TIR" evidence="12">
    <location>
        <begin position="262"/>
        <end position="403"/>
    </location>
</feature>
<dbReference type="PRINTS" id="PR00019">
    <property type="entry name" value="LEURICHRPT"/>
</dbReference>
<proteinExistence type="inferred from homology"/>
<protein>
    <recommendedName>
        <fullName evidence="12">TIR domain-containing protein</fullName>
    </recommendedName>
</protein>
<feature type="transmembrane region" description="Helical" evidence="11">
    <location>
        <begin position="206"/>
        <end position="232"/>
    </location>
</feature>
<organism evidence="13 14">
    <name type="scientific">Mytilus edulis</name>
    <name type="common">Blue mussel</name>
    <dbReference type="NCBI Taxonomy" id="6550"/>
    <lineage>
        <taxon>Eukaryota</taxon>
        <taxon>Metazoa</taxon>
        <taxon>Spiralia</taxon>
        <taxon>Lophotrochozoa</taxon>
        <taxon>Mollusca</taxon>
        <taxon>Bivalvia</taxon>
        <taxon>Autobranchia</taxon>
        <taxon>Pteriomorphia</taxon>
        <taxon>Mytilida</taxon>
        <taxon>Mytiloidea</taxon>
        <taxon>Mytilidae</taxon>
        <taxon>Mytilinae</taxon>
        <taxon>Mytilus</taxon>
    </lineage>
</organism>
<evidence type="ECO:0000256" key="1">
    <source>
        <dbReference type="ARBA" id="ARBA00004167"/>
    </source>
</evidence>
<keyword evidence="14" id="KW-1185">Reference proteome</keyword>
<dbReference type="SMART" id="SM00369">
    <property type="entry name" value="LRR_TYP"/>
    <property type="match status" value="3"/>
</dbReference>
<evidence type="ECO:0000256" key="7">
    <source>
        <dbReference type="ARBA" id="ARBA00022989"/>
    </source>
</evidence>
<dbReference type="Gene3D" id="3.40.50.10140">
    <property type="entry name" value="Toll/interleukin-1 receptor homology (TIR) domain"/>
    <property type="match status" value="1"/>
</dbReference>
<reference evidence="13" key="1">
    <citation type="submission" date="2021-03" db="EMBL/GenBank/DDBJ databases">
        <authorList>
            <person name="Bekaert M."/>
        </authorList>
    </citation>
    <scope>NUCLEOTIDE SEQUENCE</scope>
</reference>
<keyword evidence="3" id="KW-0433">Leucine-rich repeat</keyword>
<dbReference type="GO" id="GO:0038023">
    <property type="term" value="F:signaling receptor activity"/>
    <property type="evidence" value="ECO:0007669"/>
    <property type="project" value="TreeGrafter"/>
</dbReference>
<evidence type="ECO:0000259" key="12">
    <source>
        <dbReference type="PROSITE" id="PS50104"/>
    </source>
</evidence>
<dbReference type="PANTHER" id="PTHR24365">
    <property type="entry name" value="TOLL-LIKE RECEPTOR"/>
    <property type="match status" value="1"/>
</dbReference>
<dbReference type="Proteomes" id="UP000683360">
    <property type="component" value="Unassembled WGS sequence"/>
</dbReference>
<keyword evidence="10" id="KW-0325">Glycoprotein</keyword>
<dbReference type="SUPFAM" id="SSF52200">
    <property type="entry name" value="Toll/Interleukin receptor TIR domain"/>
    <property type="match status" value="1"/>
</dbReference>
<comment type="similarity">
    <text evidence="2">Belongs to the Toll-like receptor family.</text>
</comment>
<evidence type="ECO:0000256" key="5">
    <source>
        <dbReference type="ARBA" id="ARBA00022729"/>
    </source>
</evidence>
<keyword evidence="8 11" id="KW-0472">Membrane</keyword>
<keyword evidence="5" id="KW-0732">Signal</keyword>
<dbReference type="EMBL" id="CAJPWZ010002760">
    <property type="protein sequence ID" value="CAG2245159.1"/>
    <property type="molecule type" value="Genomic_DNA"/>
</dbReference>
<evidence type="ECO:0000256" key="11">
    <source>
        <dbReference type="SAM" id="Phobius"/>
    </source>
</evidence>
<dbReference type="SMART" id="SM00255">
    <property type="entry name" value="TIR"/>
    <property type="match status" value="1"/>
</dbReference>
<evidence type="ECO:0000256" key="10">
    <source>
        <dbReference type="ARBA" id="ARBA00023180"/>
    </source>
</evidence>
<evidence type="ECO:0000256" key="3">
    <source>
        <dbReference type="ARBA" id="ARBA00022614"/>
    </source>
</evidence>
<dbReference type="GO" id="GO:0007165">
    <property type="term" value="P:signal transduction"/>
    <property type="evidence" value="ECO:0007669"/>
    <property type="project" value="InterPro"/>
</dbReference>
<dbReference type="PANTHER" id="PTHR24365:SF541">
    <property type="entry name" value="PROTEIN TOLL-RELATED"/>
    <property type="match status" value="1"/>
</dbReference>
<gene>
    <name evidence="13" type="ORF">MEDL_57164</name>
</gene>
<dbReference type="PRINTS" id="PR01537">
    <property type="entry name" value="INTRLKN1R1F"/>
</dbReference>
<dbReference type="OrthoDB" id="1421090at2759"/>
<evidence type="ECO:0000313" key="14">
    <source>
        <dbReference type="Proteomes" id="UP000683360"/>
    </source>
</evidence>
<keyword evidence="6" id="KW-0677">Repeat</keyword>
<dbReference type="InterPro" id="IPR035897">
    <property type="entry name" value="Toll_tir_struct_dom_sf"/>
</dbReference>
<dbReference type="Gene3D" id="3.80.10.10">
    <property type="entry name" value="Ribonuclease Inhibitor"/>
    <property type="match status" value="1"/>
</dbReference>
<comment type="subcellular location">
    <subcellularLocation>
        <location evidence="1">Membrane</location>
        <topology evidence="1">Single-pass membrane protein</topology>
    </subcellularLocation>
</comment>
<comment type="caution">
    <text evidence="13">The sequence shown here is derived from an EMBL/GenBank/DDBJ whole genome shotgun (WGS) entry which is preliminary data.</text>
</comment>
<evidence type="ECO:0000256" key="2">
    <source>
        <dbReference type="ARBA" id="ARBA00009634"/>
    </source>
</evidence>